<evidence type="ECO:0000259" key="2">
    <source>
        <dbReference type="Pfam" id="PF03795"/>
    </source>
</evidence>
<dbReference type="SUPFAM" id="SSF54909">
    <property type="entry name" value="Dimeric alpha+beta barrel"/>
    <property type="match status" value="1"/>
</dbReference>
<accession>A0A6P1P415</accession>
<keyword evidence="4" id="KW-1185">Reference proteome</keyword>
<dbReference type="InterPro" id="IPR005545">
    <property type="entry name" value="YCII"/>
</dbReference>
<dbReference type="Pfam" id="PF03795">
    <property type="entry name" value="YCII"/>
    <property type="match status" value="1"/>
</dbReference>
<gene>
    <name evidence="3" type="ORF">GU926_17865</name>
</gene>
<proteinExistence type="inferred from homology"/>
<reference evidence="3 4" key="1">
    <citation type="submission" date="2020-01" db="EMBL/GenBank/DDBJ databases">
        <authorList>
            <person name="Kim M."/>
        </authorList>
    </citation>
    <scope>NUCLEOTIDE SEQUENCE [LARGE SCALE GENOMIC DNA]</scope>
    <source>
        <strain evidence="3 4">BT10</strain>
    </source>
</reference>
<dbReference type="RefSeq" id="WP_160694313.1">
    <property type="nucleotide sequence ID" value="NZ_CP047897.1"/>
</dbReference>
<dbReference type="KEGG" id="nib:GU926_17865"/>
<dbReference type="EMBL" id="CP047897">
    <property type="protein sequence ID" value="QHL89194.1"/>
    <property type="molecule type" value="Genomic_DNA"/>
</dbReference>
<dbReference type="Gene3D" id="3.30.70.1060">
    <property type="entry name" value="Dimeric alpha+beta barrel"/>
    <property type="match status" value="1"/>
</dbReference>
<dbReference type="AlphaFoldDB" id="A0A6P1P415"/>
<feature type="domain" description="YCII-related" evidence="2">
    <location>
        <begin position="11"/>
        <end position="90"/>
    </location>
</feature>
<dbReference type="PANTHER" id="PTHR33606:SF3">
    <property type="entry name" value="PROTEIN YCII"/>
    <property type="match status" value="1"/>
</dbReference>
<dbReference type="InterPro" id="IPR051807">
    <property type="entry name" value="Sec-metab_biosynth-assoc"/>
</dbReference>
<protein>
    <recommendedName>
        <fullName evidence="2">YCII-related domain-containing protein</fullName>
    </recommendedName>
</protein>
<name>A0A6P1P415_9BACT</name>
<evidence type="ECO:0000256" key="1">
    <source>
        <dbReference type="ARBA" id="ARBA00007689"/>
    </source>
</evidence>
<dbReference type="Proteomes" id="UP000464214">
    <property type="component" value="Chromosome"/>
</dbReference>
<evidence type="ECO:0000313" key="3">
    <source>
        <dbReference type="EMBL" id="QHL89194.1"/>
    </source>
</evidence>
<organism evidence="3 4">
    <name type="scientific">Nibribacter ruber</name>
    <dbReference type="NCBI Taxonomy" id="2698458"/>
    <lineage>
        <taxon>Bacteria</taxon>
        <taxon>Pseudomonadati</taxon>
        <taxon>Bacteroidota</taxon>
        <taxon>Cytophagia</taxon>
        <taxon>Cytophagales</taxon>
        <taxon>Hymenobacteraceae</taxon>
        <taxon>Nibribacter</taxon>
    </lineage>
</organism>
<evidence type="ECO:0000313" key="4">
    <source>
        <dbReference type="Proteomes" id="UP000464214"/>
    </source>
</evidence>
<comment type="similarity">
    <text evidence="1">Belongs to the YciI family.</text>
</comment>
<dbReference type="PANTHER" id="PTHR33606">
    <property type="entry name" value="PROTEIN YCII"/>
    <property type="match status" value="1"/>
</dbReference>
<sequence length="96" mass="11007">MTQYLVTGTDYTSEGALDNRMAVRPQHLEMAKKLKASGNFIMGGAFLDEQGVMRGSSLVLQFETKEELQKWMDEEPYILQKVWETVDVKTYKIAQI</sequence>
<dbReference type="InterPro" id="IPR011008">
    <property type="entry name" value="Dimeric_a/b-barrel"/>
</dbReference>